<accession>A0AAW2ZV26</accession>
<organism evidence="9 10">
    <name type="scientific">Leishmania lindenbergi</name>
    <dbReference type="NCBI Taxonomy" id="651832"/>
    <lineage>
        <taxon>Eukaryota</taxon>
        <taxon>Discoba</taxon>
        <taxon>Euglenozoa</taxon>
        <taxon>Kinetoplastea</taxon>
        <taxon>Metakinetoplastina</taxon>
        <taxon>Trypanosomatida</taxon>
        <taxon>Trypanosomatidae</taxon>
        <taxon>Leishmaniinae</taxon>
        <taxon>Leishmania</taxon>
    </lineage>
</organism>
<dbReference type="Proteomes" id="UP001500131">
    <property type="component" value="Unassembled WGS sequence"/>
</dbReference>
<dbReference type="CDD" id="cd09900">
    <property type="entry name" value="H3TH_XPG-like"/>
    <property type="match status" value="1"/>
</dbReference>
<dbReference type="AlphaFoldDB" id="A0AAW2ZV26"/>
<comment type="caution">
    <text evidence="9">The sequence shown here is derived from an EMBL/GenBank/DDBJ whole genome shotgun (WGS) entry which is preliminary data.</text>
</comment>
<keyword evidence="5" id="KW-0234">DNA repair</keyword>
<name>A0AAW2ZV26_9TRYP</name>
<feature type="compositionally biased region" description="Low complexity" evidence="6">
    <location>
        <begin position="549"/>
        <end position="558"/>
    </location>
</feature>
<feature type="domain" description="XPG-I" evidence="7">
    <location>
        <begin position="746"/>
        <end position="814"/>
    </location>
</feature>
<evidence type="ECO:0000259" key="7">
    <source>
        <dbReference type="SMART" id="SM00484"/>
    </source>
</evidence>
<dbReference type="SMART" id="SM00485">
    <property type="entry name" value="XPGN"/>
    <property type="match status" value="1"/>
</dbReference>
<dbReference type="InterPro" id="IPR006085">
    <property type="entry name" value="XPG_DNA_repair_N"/>
</dbReference>
<dbReference type="InterPro" id="IPR029060">
    <property type="entry name" value="PIN-like_dom_sf"/>
</dbReference>
<dbReference type="Pfam" id="PF12813">
    <property type="entry name" value="XPG_I_2"/>
    <property type="match status" value="1"/>
</dbReference>
<comment type="similarity">
    <text evidence="1">Belongs to the XPG/RAD2 endonuclease family. XPG subfamily.</text>
</comment>
<dbReference type="GO" id="GO:0017108">
    <property type="term" value="F:5'-flap endonuclease activity"/>
    <property type="evidence" value="ECO:0007669"/>
    <property type="project" value="TreeGrafter"/>
</dbReference>
<feature type="compositionally biased region" description="Basic residues" evidence="6">
    <location>
        <begin position="315"/>
        <end position="324"/>
    </location>
</feature>
<dbReference type="SUPFAM" id="SSF88723">
    <property type="entry name" value="PIN domain-like"/>
    <property type="match status" value="1"/>
</dbReference>
<dbReference type="Gene3D" id="3.40.50.1010">
    <property type="entry name" value="5'-nuclease"/>
    <property type="match status" value="2"/>
</dbReference>
<dbReference type="PANTHER" id="PTHR11081">
    <property type="entry name" value="FLAP ENDONUCLEASE FAMILY MEMBER"/>
    <property type="match status" value="1"/>
</dbReference>
<evidence type="ECO:0000256" key="5">
    <source>
        <dbReference type="ARBA" id="ARBA00023204"/>
    </source>
</evidence>
<feature type="region of interest" description="Disordered" evidence="6">
    <location>
        <begin position="274"/>
        <end position="324"/>
    </location>
</feature>
<gene>
    <name evidence="9" type="ORF">Q4I31_007608</name>
</gene>
<dbReference type="GO" id="GO:0006289">
    <property type="term" value="P:nucleotide-excision repair"/>
    <property type="evidence" value="ECO:0007669"/>
    <property type="project" value="InterPro"/>
</dbReference>
<reference evidence="9 10" key="1">
    <citation type="submission" date="2024-02" db="EMBL/GenBank/DDBJ databases">
        <title>FIRST GENOME SEQUENCES OF Leishmania (Viannia) shawi, Leishmania (Viannia) lindenbergi AND Leishmania (Viannia) utingensis.</title>
        <authorList>
            <person name="Resadore F."/>
            <person name="Custodio M.G.F."/>
            <person name="Boite M.C."/>
            <person name="Cupolillo E."/>
            <person name="Ferreira G.E.M."/>
        </authorList>
    </citation>
    <scope>NUCLEOTIDE SEQUENCE [LARGE SCALE GENOMIC DNA]</scope>
    <source>
        <strain evidence="9 10">MHOM/BR/1966/M15733</strain>
    </source>
</reference>
<keyword evidence="4" id="KW-0378">Hydrolase</keyword>
<dbReference type="Pfam" id="PF00752">
    <property type="entry name" value="XPG_N"/>
    <property type="match status" value="1"/>
</dbReference>
<keyword evidence="3" id="KW-0227">DNA damage</keyword>
<dbReference type="FunFam" id="3.40.50.1010:FF:000113">
    <property type="entry name" value="DNA repair protein RAD2, putative"/>
    <property type="match status" value="1"/>
</dbReference>
<evidence type="ECO:0000256" key="6">
    <source>
        <dbReference type="SAM" id="MobiDB-lite"/>
    </source>
</evidence>
<dbReference type="PANTHER" id="PTHR11081:SF59">
    <property type="entry name" value="FI23547P1"/>
    <property type="match status" value="1"/>
</dbReference>
<dbReference type="GO" id="GO:0003697">
    <property type="term" value="F:single-stranded DNA binding"/>
    <property type="evidence" value="ECO:0007669"/>
    <property type="project" value="InterPro"/>
</dbReference>
<protein>
    <submittedName>
        <fullName evidence="9">XPG N-terminal domain/XPG domain containing/XPG I-region</fullName>
    </submittedName>
</protein>
<dbReference type="GO" id="GO:0005634">
    <property type="term" value="C:nucleus"/>
    <property type="evidence" value="ECO:0007669"/>
    <property type="project" value="InterPro"/>
</dbReference>
<dbReference type="InterPro" id="IPR006086">
    <property type="entry name" value="XPG-I_dom"/>
</dbReference>
<feature type="region of interest" description="Disordered" evidence="6">
    <location>
        <begin position="687"/>
        <end position="706"/>
    </location>
</feature>
<keyword evidence="10" id="KW-1185">Reference proteome</keyword>
<evidence type="ECO:0000256" key="4">
    <source>
        <dbReference type="ARBA" id="ARBA00022801"/>
    </source>
</evidence>
<dbReference type="InterPro" id="IPR039436">
    <property type="entry name" value="Asteroid_dom"/>
</dbReference>
<dbReference type="InterPro" id="IPR019974">
    <property type="entry name" value="XPG_CS"/>
</dbReference>
<evidence type="ECO:0000259" key="8">
    <source>
        <dbReference type="SMART" id="SM00485"/>
    </source>
</evidence>
<sequence>MIASLHALQLSKPHCAVLWNVFTYATDSHTPVLMTSSFRSPSCSLVDQRLLLSAPSLSARRWAGCREVSAPLAYWCLLYLCGRGLRRRGVVVSLCFLTPLSISPAAGCVGTMGVRGLWRLLDSFGVVLQPDELKGKRVAIDASIWIAQFRARVAPGEDIEHRVLEGFLARLLKLLFYDIRPVFVFDGTTSSSKSAEHHHRMRQRARNAQALVKRRARQILMAQVVAGTLDVEDLKAVMSSDAQAEEDAVGAAKGSDTSVPSVAANTAERTAVSEMVPHGGGSDHALGASSSTRSNAAHGEKRPREASEVLPLPGSHRRRRSLRKHRLAPDVVSETITRGFLSVMKDLLEERTRHAACVSHNVLQNTSTSLFIGPRCVVDEYAEDVAGVTTSGHRQPPHLYCTASAISVSGDSQEDGSGTDYVIVSDSERDAEATSSACCTVASADGEEEVSVVEEVVLVDDVGDSGLADAADRKRSLSSPARSPSTVTAVLQSGDMTWFLNALSQPTCTLPPELMPPATAAERASPLITSSDFTVQSVSADEDVAPDLSSRSSNSSKSLTFTDGSNDDDSVGTGFAWEPFTQQLHSTQLLRQQAKKSEPQLHSSCSAAAQMVAASVSGGVATDAATVGTEDKDGGDYTPVKAGRMFSRRCTAPGLLPVVESLRHSGGDERSNVSIPLLAPCTNTLTGTASEAAGTPRRRRTEVHSVANDRTRSMTGVPPRGGGGGAMRMSRAVVPFELLNVVELLDCCGVPYVLSPAEADAQCAFLARRGLVDAVFTEDSDVLVHGATTVLRGFFSQSKHVVAYEQTHLSACGITKTVLVALASLLGCDYAEGVSGIGLVGALKALVVAWTAAENAEDGAASSSAVLHVLRRWAQLVQRPPHSWQEVDDDMCVLQFALLQADLAQWRTLEHRACFPEAHAVEAFFDAEVDSDTTPFEWLPPDWQRLRVFAGALGALSSPWLVQRYELARKECLRREEEAAKARASLIAGQRRLTEYGLQKRVRARWAFQKQPPKHAAILAKLRAVQQMQ</sequence>
<feature type="region of interest" description="Disordered" evidence="6">
    <location>
        <begin position="538"/>
        <end position="575"/>
    </location>
</feature>
<keyword evidence="2" id="KW-0540">Nuclease</keyword>
<evidence type="ECO:0000256" key="1">
    <source>
        <dbReference type="ARBA" id="ARBA00005283"/>
    </source>
</evidence>
<dbReference type="InterPro" id="IPR036279">
    <property type="entry name" value="5-3_exonuclease_C_sf"/>
</dbReference>
<evidence type="ECO:0000313" key="10">
    <source>
        <dbReference type="Proteomes" id="UP001500131"/>
    </source>
</evidence>
<dbReference type="InterPro" id="IPR001044">
    <property type="entry name" value="XPG/Rad2_eukaryotes"/>
</dbReference>
<evidence type="ECO:0000313" key="9">
    <source>
        <dbReference type="EMBL" id="KAL0494493.1"/>
    </source>
</evidence>
<evidence type="ECO:0000256" key="3">
    <source>
        <dbReference type="ARBA" id="ARBA00022763"/>
    </source>
</evidence>
<dbReference type="Gene3D" id="1.10.150.20">
    <property type="entry name" value="5' to 3' exonuclease, C-terminal subdomain"/>
    <property type="match status" value="1"/>
</dbReference>
<dbReference type="PROSITE" id="PS00841">
    <property type="entry name" value="XPG_1"/>
    <property type="match status" value="1"/>
</dbReference>
<dbReference type="PRINTS" id="PR00066">
    <property type="entry name" value="XRODRMPGMNTG"/>
</dbReference>
<evidence type="ECO:0000256" key="2">
    <source>
        <dbReference type="ARBA" id="ARBA00022722"/>
    </source>
</evidence>
<dbReference type="EMBL" id="JBAMZK010000036">
    <property type="protein sequence ID" value="KAL0494493.1"/>
    <property type="molecule type" value="Genomic_DNA"/>
</dbReference>
<feature type="domain" description="XPG N-terminal" evidence="8">
    <location>
        <begin position="112"/>
        <end position="207"/>
    </location>
</feature>
<dbReference type="SMART" id="SM00484">
    <property type="entry name" value="XPGI"/>
    <property type="match status" value="1"/>
</dbReference>
<dbReference type="SUPFAM" id="SSF47807">
    <property type="entry name" value="5' to 3' exonuclease, C-terminal subdomain"/>
    <property type="match status" value="1"/>
</dbReference>
<dbReference type="PRINTS" id="PR00853">
    <property type="entry name" value="XPGRADSUPER"/>
</dbReference>
<feature type="compositionally biased region" description="Basic and acidic residues" evidence="6">
    <location>
        <begin position="298"/>
        <end position="307"/>
    </location>
</feature>
<dbReference type="InterPro" id="IPR006084">
    <property type="entry name" value="XPG/Rad2"/>
</dbReference>
<proteinExistence type="inferred from homology"/>